<dbReference type="InterPro" id="IPR036866">
    <property type="entry name" value="RibonucZ/Hydroxyglut_hydro"/>
</dbReference>
<sequence>MSDSYYKIEEMNGYYRIGSPEAVFCYVIVGKEKAMLIDTGHGYGNLKQVVKSITDKPLYIVNTHGHLDHTSGNAQFEEKVYIHKKDMELCREHTGKMMREQSVERAMHSVNYETQEEYNALPDKFDKENYINQGTGNLVEVAGGQIFDLGGATLEIVETPGHTQGGISVWYKEKKLAFTGDTTGFFVWLFAPETTSREIYIDTLNRLLKLPVDFYIGGHNENVMTKEDLELYMRAAKEADFEKGQKFESFANGEEEVRVCALDGKTLDDMFEPGFAALVITKDK</sequence>
<comment type="caution">
    <text evidence="2">The sequence shown here is derived from an EMBL/GenBank/DDBJ whole genome shotgun (WGS) entry which is preliminary data.</text>
</comment>
<keyword evidence="3" id="KW-1185">Reference proteome</keyword>
<feature type="domain" description="Metallo-beta-lactamase" evidence="1">
    <location>
        <begin position="22"/>
        <end position="219"/>
    </location>
</feature>
<dbReference type="InterPro" id="IPR050855">
    <property type="entry name" value="NDM-1-like"/>
</dbReference>
<evidence type="ECO:0000313" key="2">
    <source>
        <dbReference type="EMBL" id="MBC5682039.1"/>
    </source>
</evidence>
<dbReference type="PANTHER" id="PTHR42951">
    <property type="entry name" value="METALLO-BETA-LACTAMASE DOMAIN-CONTAINING"/>
    <property type="match status" value="1"/>
</dbReference>
<organism evidence="2 3">
    <name type="scientific">Ruminococcus hominis</name>
    <dbReference type="NCBI Taxonomy" id="2763065"/>
    <lineage>
        <taxon>Bacteria</taxon>
        <taxon>Bacillati</taxon>
        <taxon>Bacillota</taxon>
        <taxon>Clostridia</taxon>
        <taxon>Eubacteriales</taxon>
        <taxon>Oscillospiraceae</taxon>
        <taxon>Ruminococcus</taxon>
    </lineage>
</organism>
<evidence type="ECO:0000313" key="3">
    <source>
        <dbReference type="Proteomes" id="UP000631576"/>
    </source>
</evidence>
<proteinExistence type="predicted"/>
<name>A0ABR7G3N5_9FIRM</name>
<reference evidence="2 3" key="1">
    <citation type="submission" date="2020-08" db="EMBL/GenBank/DDBJ databases">
        <title>Genome public.</title>
        <authorList>
            <person name="Liu C."/>
            <person name="Sun Q."/>
        </authorList>
    </citation>
    <scope>NUCLEOTIDE SEQUENCE [LARGE SCALE GENOMIC DNA]</scope>
    <source>
        <strain evidence="2 3">NSJ-13</strain>
    </source>
</reference>
<dbReference type="Pfam" id="PF00753">
    <property type="entry name" value="Lactamase_B"/>
    <property type="match status" value="1"/>
</dbReference>
<dbReference type="EMBL" id="JACOPE010000001">
    <property type="protein sequence ID" value="MBC5682039.1"/>
    <property type="molecule type" value="Genomic_DNA"/>
</dbReference>
<accession>A0ABR7G3N5</accession>
<dbReference type="SUPFAM" id="SSF56281">
    <property type="entry name" value="Metallo-hydrolase/oxidoreductase"/>
    <property type="match status" value="1"/>
</dbReference>
<dbReference type="RefSeq" id="WP_117991288.1">
    <property type="nucleotide sequence ID" value="NZ_JACOPE010000001.1"/>
</dbReference>
<evidence type="ECO:0000259" key="1">
    <source>
        <dbReference type="SMART" id="SM00849"/>
    </source>
</evidence>
<gene>
    <name evidence="2" type="ORF">H8S40_00275</name>
</gene>
<dbReference type="InterPro" id="IPR001279">
    <property type="entry name" value="Metallo-B-lactamas"/>
</dbReference>
<dbReference type="Proteomes" id="UP000631576">
    <property type="component" value="Unassembled WGS sequence"/>
</dbReference>
<protein>
    <submittedName>
        <fullName evidence="2">MBL fold metallo-hydrolase</fullName>
    </submittedName>
</protein>
<dbReference type="SMART" id="SM00849">
    <property type="entry name" value="Lactamase_B"/>
    <property type="match status" value="1"/>
</dbReference>
<dbReference type="Gene3D" id="3.60.15.10">
    <property type="entry name" value="Ribonuclease Z/Hydroxyacylglutathione hydrolase-like"/>
    <property type="match status" value="1"/>
</dbReference>
<dbReference type="PANTHER" id="PTHR42951:SF22">
    <property type="entry name" value="METALLO BETA-LACTAMASE SUPERFAMILY LIPOPROTEIN"/>
    <property type="match status" value="1"/>
</dbReference>